<feature type="compositionally biased region" description="Low complexity" evidence="4">
    <location>
        <begin position="142"/>
        <end position="153"/>
    </location>
</feature>
<dbReference type="Gene3D" id="3.30.2350.20">
    <property type="entry name" value="TruD, catalytic domain"/>
    <property type="match status" value="3"/>
</dbReference>
<dbReference type="SUPFAM" id="SSF52821">
    <property type="entry name" value="Rhodanese/Cell cycle control phosphatase"/>
    <property type="match status" value="1"/>
</dbReference>
<dbReference type="GO" id="GO:0005634">
    <property type="term" value="C:nucleus"/>
    <property type="evidence" value="ECO:0007669"/>
    <property type="project" value="TreeGrafter"/>
</dbReference>
<organism evidence="7 8">
    <name type="scientific">Macrostomum lignano</name>
    <dbReference type="NCBI Taxonomy" id="282301"/>
    <lineage>
        <taxon>Eukaryota</taxon>
        <taxon>Metazoa</taxon>
        <taxon>Spiralia</taxon>
        <taxon>Lophotrochozoa</taxon>
        <taxon>Platyhelminthes</taxon>
        <taxon>Rhabditophora</taxon>
        <taxon>Macrostomorpha</taxon>
        <taxon>Macrostomida</taxon>
        <taxon>Macrostomidae</taxon>
        <taxon>Macrostomum</taxon>
    </lineage>
</organism>
<evidence type="ECO:0000256" key="4">
    <source>
        <dbReference type="SAM" id="MobiDB-lite"/>
    </source>
</evidence>
<dbReference type="CDD" id="cd02576">
    <property type="entry name" value="PseudoU_synth_ScPUS7"/>
    <property type="match status" value="1"/>
</dbReference>
<dbReference type="WBParaSite" id="maker-uti_cns_0005449-snap-gene-0.4-mRNA-1">
    <property type="protein sequence ID" value="maker-uti_cns_0005449-snap-gene-0.4-mRNA-1"/>
    <property type="gene ID" value="maker-uti_cns_0005449-snap-gene-0.4"/>
</dbReference>
<keyword evidence="3" id="KW-0413">Isomerase</keyword>
<dbReference type="InterPro" id="IPR042214">
    <property type="entry name" value="TruD_catalytic"/>
</dbReference>
<evidence type="ECO:0000259" key="5">
    <source>
        <dbReference type="PROSITE" id="PS50206"/>
    </source>
</evidence>
<evidence type="ECO:0000259" key="6">
    <source>
        <dbReference type="PROSITE" id="PS50984"/>
    </source>
</evidence>
<dbReference type="GO" id="GO:0003723">
    <property type="term" value="F:RNA binding"/>
    <property type="evidence" value="ECO:0007669"/>
    <property type="project" value="InterPro"/>
</dbReference>
<feature type="compositionally biased region" description="Basic and acidic residues" evidence="4">
    <location>
        <begin position="124"/>
        <end position="141"/>
    </location>
</feature>
<feature type="region of interest" description="Disordered" evidence="4">
    <location>
        <begin position="185"/>
        <end position="269"/>
    </location>
</feature>
<dbReference type="GO" id="GO:0001522">
    <property type="term" value="P:pseudouridine synthesis"/>
    <property type="evidence" value="ECO:0007669"/>
    <property type="project" value="InterPro"/>
</dbReference>
<dbReference type="Pfam" id="PF01142">
    <property type="entry name" value="TruD"/>
    <property type="match status" value="1"/>
</dbReference>
<dbReference type="AlphaFoldDB" id="A0A1I8HD62"/>
<dbReference type="GO" id="GO:0009982">
    <property type="term" value="F:pseudouridine synthase activity"/>
    <property type="evidence" value="ECO:0007669"/>
    <property type="project" value="InterPro"/>
</dbReference>
<dbReference type="InterPro" id="IPR001656">
    <property type="entry name" value="PsdUridine_synth_TruD"/>
</dbReference>
<dbReference type="InterPro" id="IPR020119">
    <property type="entry name" value="PsdUridine_synth_TruD_CS"/>
</dbReference>
<feature type="compositionally biased region" description="Basic and acidic residues" evidence="4">
    <location>
        <begin position="185"/>
        <end position="208"/>
    </location>
</feature>
<feature type="compositionally biased region" description="Acidic residues" evidence="4">
    <location>
        <begin position="250"/>
        <end position="266"/>
    </location>
</feature>
<dbReference type="GO" id="GO:0008033">
    <property type="term" value="P:tRNA processing"/>
    <property type="evidence" value="ECO:0007669"/>
    <property type="project" value="UniProtKB-KW"/>
</dbReference>
<name>A0A1I8HD62_9PLAT</name>
<sequence>LICFQFQTVLFGIRAKFPGVSQLATEDLAESLQAADDGAAGGSGKTLLLDSRAPEEFAVNHLPNAINVDYKDPAAALQIVREASELTDSSDAAASQSPPPSVANLEGSIFKWANESRPMATEEPVAKKLRSDADVNGEAKPEVTTAEAEPEVPAEARPDVTAEVRLEVTAEVRLEVTAEVRPEVPVEGRPEVPAEAKPEVTAEARPEVPAEPGVKPQSKQEEDFLSSKPEVKADVKPDATAVTVAKNADADADVDNEDADEESDEDPLAHRPFAEADVGIETYLGSHPGFAGALKTNWEDFHVHEVDSAGCLARLTNQEIPKEVKNAEDVLTSEQKQQLLKLSLDNCAKLLNDEVVIEFPALCSNTAERNGVKVILVKQKRGSEQERREWPKDRGAYCHFVMHLHGKGTLNAIDNIARGMRMKPSHFAYCGTKDKRAVTSQWVSVHKDVQASSEDIASSVASLKSAGFVNYFGLQRFGQSGNGGTFEVGRALLRCQWSLAIDRILEPCGADNPTARRWKLAYKKDGDAASCAAKMRTGLERSLLLGIARNGGQANLSALQALPRNMLQLFGHSYQSLLWNRLATARLKLYGPKPALGDLVQLPDGSIREIGGDQPGCPADPDSCELASVVLPLPGFDVRLPGNAIADALRDMLAEDGLTLADLRHRVKDLSLPGSYRPLIVRPQGVSYSLLRYTDPRLPLLLSDRDLLNKPDQQQHQLIASSSEETGDLKSAILLRMRLPKSAYATMAVRELSRGQISVLSCR</sequence>
<dbReference type="PROSITE" id="PS50984">
    <property type="entry name" value="TRUD"/>
    <property type="match status" value="1"/>
</dbReference>
<dbReference type="InterPro" id="IPR011760">
    <property type="entry name" value="PsdUridine_synth_TruD_insert"/>
</dbReference>
<dbReference type="SUPFAM" id="SSF55120">
    <property type="entry name" value="Pseudouridine synthase"/>
    <property type="match status" value="1"/>
</dbReference>
<dbReference type="PANTHER" id="PTHR13326:SF21">
    <property type="entry name" value="PSEUDOURIDYLATE SYNTHASE PUS7L"/>
    <property type="match status" value="1"/>
</dbReference>
<dbReference type="InterPro" id="IPR020103">
    <property type="entry name" value="PsdUridine_synth_cat_dom_sf"/>
</dbReference>
<feature type="region of interest" description="Disordered" evidence="4">
    <location>
        <begin position="116"/>
        <end position="158"/>
    </location>
</feature>
<evidence type="ECO:0000313" key="8">
    <source>
        <dbReference type="WBParaSite" id="maker-uti_cns_0005449-snap-gene-0.4-mRNA-1"/>
    </source>
</evidence>
<dbReference type="PANTHER" id="PTHR13326">
    <property type="entry name" value="TRNA PSEUDOURIDINE SYNTHASE D"/>
    <property type="match status" value="1"/>
</dbReference>
<keyword evidence="2" id="KW-0819">tRNA processing</keyword>
<feature type="domain" description="TRUD" evidence="6">
    <location>
        <begin position="467"/>
        <end position="682"/>
    </location>
</feature>
<feature type="domain" description="Rhodanese" evidence="5">
    <location>
        <begin position="42"/>
        <end position="121"/>
    </location>
</feature>
<accession>A0A1I8HD62</accession>
<comment type="similarity">
    <text evidence="1">Belongs to the pseudouridine synthase TruD family.</text>
</comment>
<proteinExistence type="inferred from homology"/>
<dbReference type="Gene3D" id="3.40.250.10">
    <property type="entry name" value="Rhodanese-like domain"/>
    <property type="match status" value="1"/>
</dbReference>
<dbReference type="InterPro" id="IPR001763">
    <property type="entry name" value="Rhodanese-like_dom"/>
</dbReference>
<reference evidence="8" key="1">
    <citation type="submission" date="2016-11" db="UniProtKB">
        <authorList>
            <consortium name="WormBaseParasite"/>
        </authorList>
    </citation>
    <scope>IDENTIFICATION</scope>
</reference>
<dbReference type="InterPro" id="IPR036873">
    <property type="entry name" value="Rhodanese-like_dom_sf"/>
</dbReference>
<evidence type="ECO:0000256" key="1">
    <source>
        <dbReference type="ARBA" id="ARBA00007953"/>
    </source>
</evidence>
<dbReference type="PROSITE" id="PS50206">
    <property type="entry name" value="RHODANESE_3"/>
    <property type="match status" value="1"/>
</dbReference>
<evidence type="ECO:0000313" key="7">
    <source>
        <dbReference type="Proteomes" id="UP000095280"/>
    </source>
</evidence>
<feature type="compositionally biased region" description="Low complexity" evidence="4">
    <location>
        <begin position="238"/>
        <end position="247"/>
    </location>
</feature>
<dbReference type="Proteomes" id="UP000095280">
    <property type="component" value="Unplaced"/>
</dbReference>
<evidence type="ECO:0000256" key="2">
    <source>
        <dbReference type="ARBA" id="ARBA00022694"/>
    </source>
</evidence>
<dbReference type="PROSITE" id="PS01268">
    <property type="entry name" value="UPF0024"/>
    <property type="match status" value="1"/>
</dbReference>
<keyword evidence="7" id="KW-1185">Reference proteome</keyword>
<protein>
    <submittedName>
        <fullName evidence="8">TRUD domain-containing protein</fullName>
    </submittedName>
</protein>
<evidence type="ECO:0000256" key="3">
    <source>
        <dbReference type="ARBA" id="ARBA00023235"/>
    </source>
</evidence>